<proteinExistence type="predicted"/>
<dbReference type="GeneID" id="16069520"/>
<reference evidence="1" key="1">
    <citation type="submission" date="2009-08" db="EMBL/GenBank/DDBJ databases">
        <title>Annotation of Salpingoeca rosetta.</title>
        <authorList>
            <consortium name="The Broad Institute Genome Sequencing Platform"/>
            <person name="Russ C."/>
            <person name="Cuomo C."/>
            <person name="Burger G."/>
            <person name="Gray M.W."/>
            <person name="Holland P.W.H."/>
            <person name="King N."/>
            <person name="Lang F.B.F."/>
            <person name="Roger A.J."/>
            <person name="Ruiz-Trillo I."/>
            <person name="Young S.K."/>
            <person name="Zeng Q."/>
            <person name="Gargeya S."/>
            <person name="Alvarado L."/>
            <person name="Berlin A."/>
            <person name="Chapman S.B."/>
            <person name="Chen Z."/>
            <person name="Freedman E."/>
            <person name="Gellesch M."/>
            <person name="Goldberg J."/>
            <person name="Griggs A."/>
            <person name="Gujja S."/>
            <person name="Heilman E."/>
            <person name="Heiman D."/>
            <person name="Howarth C."/>
            <person name="Mehta T."/>
            <person name="Neiman D."/>
            <person name="Pearson M."/>
            <person name="Roberts A."/>
            <person name="Saif S."/>
            <person name="Shea T."/>
            <person name="Shenoy N."/>
            <person name="Sisk P."/>
            <person name="Stolte C."/>
            <person name="Sykes S."/>
            <person name="White J."/>
            <person name="Yandava C."/>
            <person name="Haas B."/>
            <person name="Nusbaum C."/>
            <person name="Birren B."/>
        </authorList>
    </citation>
    <scope>NUCLEOTIDE SEQUENCE [LARGE SCALE GENOMIC DNA]</scope>
    <source>
        <strain evidence="1">ATCC 50818</strain>
    </source>
</reference>
<dbReference type="eggNOG" id="ENOG502R2TQ">
    <property type="taxonomic scope" value="Eukaryota"/>
</dbReference>
<organism evidence="2">
    <name type="scientific">Salpingoeca rosetta (strain ATCC 50818 / BSB-021)</name>
    <dbReference type="NCBI Taxonomy" id="946362"/>
    <lineage>
        <taxon>Eukaryota</taxon>
        <taxon>Choanoflagellata</taxon>
        <taxon>Craspedida</taxon>
        <taxon>Salpingoecidae</taxon>
        <taxon>Salpingoeca</taxon>
    </lineage>
</organism>
<dbReference type="OMA" id="RVDTGCI"/>
<name>F2UPE2_SALR5</name>
<dbReference type="PANTHER" id="PTHR43657">
    <property type="entry name" value="TRYPTOPHAN RNA-BINDING ATTENUATOR PROTEIN-LIKE PROTEIN"/>
    <property type="match status" value="1"/>
</dbReference>
<dbReference type="SUPFAM" id="SSF51219">
    <property type="entry name" value="TRAP-like"/>
    <property type="match status" value="1"/>
</dbReference>
<dbReference type="KEGG" id="sre:PTSG_12989"/>
<dbReference type="AlphaFoldDB" id="F2UPE2"/>
<dbReference type="Gene3D" id="3.60.160.10">
    <property type="entry name" value="Mitochondrial biogenesis AIM24"/>
    <property type="match status" value="1"/>
</dbReference>
<evidence type="ECO:0000313" key="1">
    <source>
        <dbReference type="EMBL" id="EGD79497.1"/>
    </source>
</evidence>
<dbReference type="Proteomes" id="UP000007799">
    <property type="component" value="Unassembled WGS sequence"/>
</dbReference>
<dbReference type="InterPro" id="IPR002838">
    <property type="entry name" value="AIM24"/>
</dbReference>
<dbReference type="Pfam" id="PF01987">
    <property type="entry name" value="AIM24"/>
    <property type="match status" value="1"/>
</dbReference>
<dbReference type="RefSeq" id="XP_004988978.1">
    <property type="nucleotide sequence ID" value="XM_004988921.1"/>
</dbReference>
<evidence type="ECO:0000313" key="2">
    <source>
        <dbReference type="Proteomes" id="UP000007799"/>
    </source>
</evidence>
<sequence length="282" mass="29493">MSTYVPALLLLRSFSTMNFQDEFKQADAGSPLAQAGLMQLSTPQFNGQVQWQIVGDESQILEVVLNQGDAVTTEPGTMVHMSSGLSPDIHLSGGCGQACTRSCCAGESFFRVKYENSTNTPQHIGLTPNFPAKIVPINLPEFGGRITIKSRAFMCALNCQPTFSYRFAGLGAGCCGGQGFVLNDLSGDGMAFLNASGTVLMRNLGAGEELICDQSSVVAFQSTVNFTIRRAGGCLMCCCGGEGLFNSVLTGPGIVVLQSMPIEKIAAALAFRSGGGGDGGAQ</sequence>
<dbReference type="InterPro" id="IPR016031">
    <property type="entry name" value="Trp_RNA-bd_attenuator-like_dom"/>
</dbReference>
<accession>F2UPE2</accession>
<protein>
    <submittedName>
        <fullName evidence="1">Uncharacterized protein</fullName>
    </submittedName>
</protein>
<keyword evidence="2" id="KW-1185">Reference proteome</keyword>
<dbReference type="InterPro" id="IPR036983">
    <property type="entry name" value="AIM24_sf"/>
</dbReference>
<dbReference type="PANTHER" id="PTHR43657:SF1">
    <property type="entry name" value="ALTERED INHERITANCE OF MITOCHONDRIA PROTEIN 24, MITOCHONDRIAL"/>
    <property type="match status" value="1"/>
</dbReference>
<dbReference type="OrthoDB" id="1705416at2759"/>
<dbReference type="InParanoid" id="F2UPE2"/>
<gene>
    <name evidence="1" type="ORF">PTSG_12989</name>
</gene>
<dbReference type="EMBL" id="GL832986">
    <property type="protein sequence ID" value="EGD79497.1"/>
    <property type="molecule type" value="Genomic_DNA"/>
</dbReference>